<comment type="similarity">
    <text evidence="1">Belongs to the cullin family.</text>
</comment>
<dbReference type="Gene3D" id="1.20.1310.10">
    <property type="entry name" value="Cullin Repeats"/>
    <property type="match status" value="2"/>
</dbReference>
<keyword evidence="4" id="KW-1185">Reference proteome</keyword>
<accession>A0A8S0TXM6</accession>
<dbReference type="InterPro" id="IPR016159">
    <property type="entry name" value="Cullin_repeat-like_dom_sf"/>
</dbReference>
<dbReference type="SUPFAM" id="SSF74788">
    <property type="entry name" value="Cullin repeat-like"/>
    <property type="match status" value="1"/>
</dbReference>
<dbReference type="InterPro" id="IPR045093">
    <property type="entry name" value="Cullin"/>
</dbReference>
<name>A0A8S0TXM6_OLEEU</name>
<dbReference type="EMBL" id="CACTIH010007354">
    <property type="protein sequence ID" value="CAA3010950.1"/>
    <property type="molecule type" value="Genomic_DNA"/>
</dbReference>
<sequence>MARAASLKRDLSFEEAWTLLQEEAINKLIDNLEGVQKHELSSEEYMRFYTIVYNVCAPDQVGPKARKMYDHYKKTFEDYISSKVLPSLRGKKDESLLQELLRRWNNHKTMVRWLSRFFYYLERYFIVRKKLPSLERTSHLAFYNLVYTEINYQVRDAVISLIDREREGEQIDQATVKSVPDIYVETGKNTTKKISKSR</sequence>
<comment type="caution">
    <text evidence="3">The sequence shown here is derived from an EMBL/GenBank/DDBJ whole genome shotgun (WGS) entry which is preliminary data.</text>
</comment>
<reference evidence="3 4" key="1">
    <citation type="submission" date="2019-12" db="EMBL/GenBank/DDBJ databases">
        <authorList>
            <person name="Alioto T."/>
            <person name="Alioto T."/>
            <person name="Gomez Garrido J."/>
        </authorList>
    </citation>
    <scope>NUCLEOTIDE SEQUENCE [LARGE SCALE GENOMIC DNA]</scope>
</reference>
<dbReference type="Gramene" id="OE9A017130T2">
    <property type="protein sequence ID" value="OE9A017130C2"/>
    <property type="gene ID" value="OE9A017130"/>
</dbReference>
<dbReference type="InterPro" id="IPR001373">
    <property type="entry name" value="Cullin_N"/>
</dbReference>
<protein>
    <submittedName>
        <fullName evidence="3">Cullin-1-like isoform X1</fullName>
    </submittedName>
</protein>
<dbReference type="GO" id="GO:0031625">
    <property type="term" value="F:ubiquitin protein ligase binding"/>
    <property type="evidence" value="ECO:0007669"/>
    <property type="project" value="InterPro"/>
</dbReference>
<dbReference type="Pfam" id="PF00888">
    <property type="entry name" value="Cullin"/>
    <property type="match status" value="1"/>
</dbReference>
<organism evidence="3 4">
    <name type="scientific">Olea europaea subsp. europaea</name>
    <dbReference type="NCBI Taxonomy" id="158383"/>
    <lineage>
        <taxon>Eukaryota</taxon>
        <taxon>Viridiplantae</taxon>
        <taxon>Streptophyta</taxon>
        <taxon>Embryophyta</taxon>
        <taxon>Tracheophyta</taxon>
        <taxon>Spermatophyta</taxon>
        <taxon>Magnoliopsida</taxon>
        <taxon>eudicotyledons</taxon>
        <taxon>Gunneridae</taxon>
        <taxon>Pentapetalae</taxon>
        <taxon>asterids</taxon>
        <taxon>lamiids</taxon>
        <taxon>Lamiales</taxon>
        <taxon>Oleaceae</taxon>
        <taxon>Oleeae</taxon>
        <taxon>Olea</taxon>
    </lineage>
</organism>
<dbReference type="Proteomes" id="UP000594638">
    <property type="component" value="Unassembled WGS sequence"/>
</dbReference>
<evidence type="ECO:0000256" key="1">
    <source>
        <dbReference type="ARBA" id="ARBA00006019"/>
    </source>
</evidence>
<evidence type="ECO:0000313" key="3">
    <source>
        <dbReference type="EMBL" id="CAA3010950.1"/>
    </source>
</evidence>
<dbReference type="GO" id="GO:0006511">
    <property type="term" value="P:ubiquitin-dependent protein catabolic process"/>
    <property type="evidence" value="ECO:0007669"/>
    <property type="project" value="InterPro"/>
</dbReference>
<evidence type="ECO:0000313" key="4">
    <source>
        <dbReference type="Proteomes" id="UP000594638"/>
    </source>
</evidence>
<feature type="domain" description="Cullin N-terminal" evidence="2">
    <location>
        <begin position="26"/>
        <end position="192"/>
    </location>
</feature>
<dbReference type="AlphaFoldDB" id="A0A8S0TXM6"/>
<evidence type="ECO:0000259" key="2">
    <source>
        <dbReference type="Pfam" id="PF00888"/>
    </source>
</evidence>
<dbReference type="PANTHER" id="PTHR11932">
    <property type="entry name" value="CULLIN"/>
    <property type="match status" value="1"/>
</dbReference>
<gene>
    <name evidence="3" type="ORF">OLEA9_A017130</name>
</gene>
<dbReference type="OrthoDB" id="27073at2759"/>
<proteinExistence type="inferred from homology"/>